<organism evidence="1 2">
    <name type="scientific">Knufia peltigerae</name>
    <dbReference type="NCBI Taxonomy" id="1002370"/>
    <lineage>
        <taxon>Eukaryota</taxon>
        <taxon>Fungi</taxon>
        <taxon>Dikarya</taxon>
        <taxon>Ascomycota</taxon>
        <taxon>Pezizomycotina</taxon>
        <taxon>Eurotiomycetes</taxon>
        <taxon>Chaetothyriomycetidae</taxon>
        <taxon>Chaetothyriales</taxon>
        <taxon>Trichomeriaceae</taxon>
        <taxon>Knufia</taxon>
    </lineage>
</organism>
<dbReference type="EMBL" id="JAPDRN010000007">
    <property type="protein sequence ID" value="KAJ9643837.1"/>
    <property type="molecule type" value="Genomic_DNA"/>
</dbReference>
<comment type="caution">
    <text evidence="1">The sequence shown here is derived from an EMBL/GenBank/DDBJ whole genome shotgun (WGS) entry which is preliminary data.</text>
</comment>
<gene>
    <name evidence="1" type="ORF">H2204_001982</name>
</gene>
<evidence type="ECO:0000313" key="1">
    <source>
        <dbReference type="EMBL" id="KAJ9643837.1"/>
    </source>
</evidence>
<proteinExistence type="predicted"/>
<dbReference type="Proteomes" id="UP001172681">
    <property type="component" value="Unassembled WGS sequence"/>
</dbReference>
<evidence type="ECO:0000313" key="2">
    <source>
        <dbReference type="Proteomes" id="UP001172681"/>
    </source>
</evidence>
<protein>
    <submittedName>
        <fullName evidence="1">Uncharacterized protein</fullName>
    </submittedName>
</protein>
<dbReference type="AlphaFoldDB" id="A0AA38YDW9"/>
<name>A0AA38YDW9_9EURO</name>
<sequence length="167" mass="18586">MESLEFGCCSTTEEAAQGMMEDLNNHFSRSTVEGVVDKIFNAGVVAPNKALQNLNLALDAWREAWDKRKFCDRFSDNRSFSASPMPYWCLAKLFVALHLLGMIWSSPVGYPEGSILIQDKITSWLQEFRCEEEHRETTSVTGNEASGNNGDGASAVESRVVTIMKPL</sequence>
<keyword evidence="2" id="KW-1185">Reference proteome</keyword>
<reference evidence="1" key="1">
    <citation type="submission" date="2022-10" db="EMBL/GenBank/DDBJ databases">
        <title>Culturing micro-colonial fungi from biological soil crusts in the Mojave desert and describing Neophaeococcomyces mojavensis, and introducing the new genera and species Taxawa tesnikishii.</title>
        <authorList>
            <person name="Kurbessoian T."/>
            <person name="Stajich J.E."/>
        </authorList>
    </citation>
    <scope>NUCLEOTIDE SEQUENCE</scope>
    <source>
        <strain evidence="1">TK_35</strain>
    </source>
</reference>
<accession>A0AA38YDW9</accession>